<organism evidence="1">
    <name type="scientific">Myoviridae sp. ctCXW4</name>
    <dbReference type="NCBI Taxonomy" id="2827669"/>
    <lineage>
        <taxon>Viruses</taxon>
        <taxon>Duplodnaviria</taxon>
        <taxon>Heunggongvirae</taxon>
        <taxon>Uroviricota</taxon>
        <taxon>Caudoviricetes</taxon>
    </lineage>
</organism>
<evidence type="ECO:0000313" key="1">
    <source>
        <dbReference type="EMBL" id="DAF65268.1"/>
    </source>
</evidence>
<sequence>MGEKTLEVSVDKFIELCKIDARMETLKAYIEKAEKKGGFVELDTVKLIIGVTKHESL</sequence>
<name>A0A8S5TQ62_9CAUD</name>
<protein>
    <submittedName>
        <fullName evidence="1">Uncharacterized protein</fullName>
    </submittedName>
</protein>
<dbReference type="EMBL" id="BK032876">
    <property type="protein sequence ID" value="DAF65268.1"/>
    <property type="molecule type" value="Genomic_DNA"/>
</dbReference>
<proteinExistence type="predicted"/>
<accession>A0A8S5TQ62</accession>
<reference evidence="1" key="1">
    <citation type="journal article" date="2021" name="Proc. Natl. Acad. Sci. U.S.A.">
        <title>A Catalog of Tens of Thousands of Viruses from Human Metagenomes Reveals Hidden Associations with Chronic Diseases.</title>
        <authorList>
            <person name="Tisza M.J."/>
            <person name="Buck C.B."/>
        </authorList>
    </citation>
    <scope>NUCLEOTIDE SEQUENCE</scope>
    <source>
        <strain evidence="1">CtCXW4</strain>
    </source>
</reference>